<evidence type="ECO:0008006" key="3">
    <source>
        <dbReference type="Google" id="ProtNLM"/>
    </source>
</evidence>
<dbReference type="OrthoDB" id="8664176at2"/>
<dbReference type="STRING" id="568768.GCA_000406125_02500"/>
<sequence length="294" mass="33327">MQKLYIDGMQGIGDNIFQRAFIKRLCQTREIYLKTSIPEFYSDLPNVNFIRSDTTLRTQRKNEQSSTIRYVQLPPVQMESRRIFYGNADLMRPGGIFSAARRVFGCEPDGFDLPKFALPDIGLPKGRKIALIRPTTERSEWHHKSRGPLNKNIDAAAKLLHRRGYFCVSVADTVPGAEWIPDLEPYADLKLHNGELKITELMALVNHADIVVTGPCLISQAALAYRTKMIFIGGGCGGSNHHSRITDASIMDLSQCLFVYPDNYCMCQEMKHNCDKRISNLTEKITGWLNEKNL</sequence>
<dbReference type="AlphaFoldDB" id="A0A5B8I4Q1"/>
<reference evidence="1 2" key="1">
    <citation type="journal article" date="2019" name="Environ. Microbiol.">
        <title>The phytopathogenic nature of Dickeya aquatica 174/2 and the dynamic early evolution of Dickeya pathogenicity.</title>
        <authorList>
            <person name="Duprey A."/>
            <person name="Taib N."/>
            <person name="Leonard S."/>
            <person name="Garin T."/>
            <person name="Flandrois J.P."/>
            <person name="Nasser W."/>
            <person name="Brochier-Armanet C."/>
            <person name="Reverchon S."/>
        </authorList>
    </citation>
    <scope>NUCLEOTIDE SEQUENCE [LARGE SCALE GENOMIC DNA]</scope>
    <source>
        <strain evidence="1 2">NCPPB 569</strain>
    </source>
</reference>
<name>A0A5B8I4Q1_9GAMM</name>
<dbReference type="Gene3D" id="3.40.50.2000">
    <property type="entry name" value="Glycogen Phosphorylase B"/>
    <property type="match status" value="1"/>
</dbReference>
<organism evidence="1 2">
    <name type="scientific">Dickeya poaceiphila</name>
    <dbReference type="NCBI Taxonomy" id="568768"/>
    <lineage>
        <taxon>Bacteria</taxon>
        <taxon>Pseudomonadati</taxon>
        <taxon>Pseudomonadota</taxon>
        <taxon>Gammaproteobacteria</taxon>
        <taxon>Enterobacterales</taxon>
        <taxon>Pectobacteriaceae</taxon>
        <taxon>Dickeya</taxon>
    </lineage>
</organism>
<dbReference type="KEGG" id="dic:Dpoa569_0001359"/>
<gene>
    <name evidence="1" type="ORF">Dpoa569_0001359</name>
</gene>
<accession>A0A5B8I4Q1</accession>
<evidence type="ECO:0000313" key="2">
    <source>
        <dbReference type="Proteomes" id="UP000320591"/>
    </source>
</evidence>
<protein>
    <recommendedName>
        <fullName evidence="3">Glycosyltransferase family 9 protein</fullName>
    </recommendedName>
</protein>
<keyword evidence="2" id="KW-1185">Reference proteome</keyword>
<dbReference type="RefSeq" id="WP_128569741.1">
    <property type="nucleotide sequence ID" value="NZ_CM001975.1"/>
</dbReference>
<evidence type="ECO:0000313" key="1">
    <source>
        <dbReference type="EMBL" id="QDX29571.1"/>
    </source>
</evidence>
<dbReference type="Proteomes" id="UP000320591">
    <property type="component" value="Chromosome"/>
</dbReference>
<dbReference type="EMBL" id="CP042220">
    <property type="protein sequence ID" value="QDX29571.1"/>
    <property type="molecule type" value="Genomic_DNA"/>
</dbReference>
<proteinExistence type="predicted"/>